<dbReference type="RefSeq" id="WP_204006065.1">
    <property type="nucleotide sequence ID" value="NZ_BOPG01000064.1"/>
</dbReference>
<dbReference type="EMBL" id="BOPG01000064">
    <property type="protein sequence ID" value="GIJ61246.1"/>
    <property type="molecule type" value="Genomic_DNA"/>
</dbReference>
<evidence type="ECO:0000256" key="3">
    <source>
        <dbReference type="SAM" id="MobiDB-lite"/>
    </source>
</evidence>
<gene>
    <name evidence="6" type="ORF">Vau01_087620</name>
</gene>
<dbReference type="GO" id="GO:0008955">
    <property type="term" value="F:peptidoglycan glycosyltransferase activity"/>
    <property type="evidence" value="ECO:0007669"/>
    <property type="project" value="TreeGrafter"/>
</dbReference>
<name>A0A8J3ZC49_9ACTN</name>
<keyword evidence="1" id="KW-0328">Glycosyltransferase</keyword>
<dbReference type="PANTHER" id="PTHR32282">
    <property type="entry name" value="BINDING PROTEIN TRANSPEPTIDASE, PUTATIVE-RELATED"/>
    <property type="match status" value="1"/>
</dbReference>
<dbReference type="InterPro" id="IPR050396">
    <property type="entry name" value="Glycosyltr_51/Transpeptidase"/>
</dbReference>
<dbReference type="GO" id="GO:0009252">
    <property type="term" value="P:peptidoglycan biosynthetic process"/>
    <property type="evidence" value="ECO:0007669"/>
    <property type="project" value="TreeGrafter"/>
</dbReference>
<proteinExistence type="predicted"/>
<dbReference type="SUPFAM" id="SSF56601">
    <property type="entry name" value="beta-lactamase/transpeptidase-like"/>
    <property type="match status" value="1"/>
</dbReference>
<feature type="region of interest" description="Disordered" evidence="3">
    <location>
        <begin position="171"/>
        <end position="209"/>
    </location>
</feature>
<evidence type="ECO:0000256" key="4">
    <source>
        <dbReference type="SAM" id="Phobius"/>
    </source>
</evidence>
<keyword evidence="7" id="KW-1185">Reference proteome</keyword>
<dbReference type="Gene3D" id="3.40.710.10">
    <property type="entry name" value="DD-peptidase/beta-lactamase superfamily"/>
    <property type="match status" value="1"/>
</dbReference>
<sequence>MAGESIIESTHRPGLGGRRVALAVMVVLVCAAAVGVVVWRSRSATPPGASAAPRPRASELYAADGTTLIARFDTDDPRGSCLRVPVNDWGYFCDYVVTWWRSQAAFGADEAQRLDRLRHGGYRIGGSLDPRLQAGAKQRVDALLPVTDPKVFSLATVEPGTGLVRTMAVNRNFRRPPPPPSASASAGPGQPVWRSTGPDLVDPLVSGDADTPGEAAGAPFMMFTVAAALDSGLTLDHAIDTERVYVSKYRIEPQSPVACGGGYWCPANTGDPAYRSGRRTMWDAFGHAVVTYFVAVQERMGADKVIAMAQRLGITFRGELDQQLSKPPNGASWGAFTLGVSSTTALDLATAYATLAADGVRCDPLPVAGVADAGGKPVPGVGPRCESVLRPEVARAAIDAGRCPLGDRSVFGDRCGAGSVPAGGVRGTVGRPVSGQTGLTENRRTLSVVVAGPQLVTAAMVATAPGVGGGRVQIAAGVPEGAITAAAEVEHDGLAPLPARDFTAPPRELAVAGP</sequence>
<evidence type="ECO:0000259" key="5">
    <source>
        <dbReference type="Pfam" id="PF00905"/>
    </source>
</evidence>
<evidence type="ECO:0000313" key="6">
    <source>
        <dbReference type="EMBL" id="GIJ61246.1"/>
    </source>
</evidence>
<organism evidence="6 7">
    <name type="scientific">Virgisporangium aurantiacum</name>
    <dbReference type="NCBI Taxonomy" id="175570"/>
    <lineage>
        <taxon>Bacteria</taxon>
        <taxon>Bacillati</taxon>
        <taxon>Actinomycetota</taxon>
        <taxon>Actinomycetes</taxon>
        <taxon>Micromonosporales</taxon>
        <taxon>Micromonosporaceae</taxon>
        <taxon>Virgisporangium</taxon>
    </lineage>
</organism>
<keyword evidence="4" id="KW-1133">Transmembrane helix</keyword>
<dbReference type="GO" id="GO:0030288">
    <property type="term" value="C:outer membrane-bounded periplasmic space"/>
    <property type="evidence" value="ECO:0007669"/>
    <property type="project" value="TreeGrafter"/>
</dbReference>
<dbReference type="Proteomes" id="UP000612585">
    <property type="component" value="Unassembled WGS sequence"/>
</dbReference>
<keyword evidence="4" id="KW-0472">Membrane</keyword>
<keyword evidence="4" id="KW-0812">Transmembrane</keyword>
<reference evidence="6" key="1">
    <citation type="submission" date="2021-01" db="EMBL/GenBank/DDBJ databases">
        <title>Whole genome shotgun sequence of Virgisporangium aurantiacum NBRC 16421.</title>
        <authorList>
            <person name="Komaki H."/>
            <person name="Tamura T."/>
        </authorList>
    </citation>
    <scope>NUCLEOTIDE SEQUENCE</scope>
    <source>
        <strain evidence="6">NBRC 16421</strain>
    </source>
</reference>
<evidence type="ECO:0000256" key="2">
    <source>
        <dbReference type="ARBA" id="ARBA00022679"/>
    </source>
</evidence>
<feature type="domain" description="Penicillin-binding protein transpeptidase" evidence="5">
    <location>
        <begin position="222"/>
        <end position="372"/>
    </location>
</feature>
<dbReference type="InterPro" id="IPR001460">
    <property type="entry name" value="PCN-bd_Tpept"/>
</dbReference>
<evidence type="ECO:0000256" key="1">
    <source>
        <dbReference type="ARBA" id="ARBA00022676"/>
    </source>
</evidence>
<dbReference type="Pfam" id="PF00905">
    <property type="entry name" value="Transpeptidase"/>
    <property type="match status" value="1"/>
</dbReference>
<protein>
    <recommendedName>
        <fullName evidence="5">Penicillin-binding protein transpeptidase domain-containing protein</fullName>
    </recommendedName>
</protein>
<dbReference type="AlphaFoldDB" id="A0A8J3ZC49"/>
<comment type="caution">
    <text evidence="6">The sequence shown here is derived from an EMBL/GenBank/DDBJ whole genome shotgun (WGS) entry which is preliminary data.</text>
</comment>
<evidence type="ECO:0000313" key="7">
    <source>
        <dbReference type="Proteomes" id="UP000612585"/>
    </source>
</evidence>
<accession>A0A8J3ZC49</accession>
<dbReference type="PANTHER" id="PTHR32282:SF33">
    <property type="entry name" value="PEPTIDOGLYCAN GLYCOSYLTRANSFERASE"/>
    <property type="match status" value="1"/>
</dbReference>
<dbReference type="InterPro" id="IPR012338">
    <property type="entry name" value="Beta-lactam/transpept-like"/>
</dbReference>
<feature type="transmembrane region" description="Helical" evidence="4">
    <location>
        <begin position="20"/>
        <end position="39"/>
    </location>
</feature>
<dbReference type="GO" id="GO:0008658">
    <property type="term" value="F:penicillin binding"/>
    <property type="evidence" value="ECO:0007669"/>
    <property type="project" value="InterPro"/>
</dbReference>
<keyword evidence="2" id="KW-0808">Transferase</keyword>